<name>A0A2L0HMA3_9CAUD</name>
<feature type="region of interest" description="Disordered" evidence="1">
    <location>
        <begin position="40"/>
        <end position="79"/>
    </location>
</feature>
<sequence>MSEIKPSTHGIVVELKENGIHTAISDKNYNPKLHRKVRDLKAGESVRTYAPRKPEPLSEVVDPSTPVNQGPKPGTSDSK</sequence>
<dbReference type="RefSeq" id="YP_009623114.1">
    <property type="nucleotide sequence ID" value="NC_042110.1"/>
</dbReference>
<keyword evidence="3" id="KW-1185">Reference proteome</keyword>
<accession>A0A2L0HMA3</accession>
<reference evidence="2 3" key="1">
    <citation type="submission" date="2018-01" db="EMBL/GenBank/DDBJ databases">
        <authorList>
            <person name="Gentille G.M."/>
            <person name="Betsko A.J."/>
            <person name="Kukan E.N."/>
            <person name="Garlena R.A."/>
            <person name="Russell D.A."/>
            <person name="Pope W.H."/>
            <person name="Jacobs-Sera D."/>
            <person name="Hatfull G.F."/>
        </authorList>
    </citation>
    <scope>NUCLEOTIDE SEQUENCE [LARGE SCALE GENOMIC DNA]</scope>
</reference>
<organism evidence="2 3">
    <name type="scientific">Microbacterium phage Hamlet</name>
    <dbReference type="NCBI Taxonomy" id="2079583"/>
    <lineage>
        <taxon>Viruses</taxon>
        <taxon>Duplodnaviria</taxon>
        <taxon>Heunggongvirae</taxon>
        <taxon>Uroviricota</taxon>
        <taxon>Caudoviricetes</taxon>
        <taxon>Ilzatvirus</taxon>
        <taxon>Ilzatvirus hamlet</taxon>
    </lineage>
</organism>
<dbReference type="Proteomes" id="UP000241477">
    <property type="component" value="Segment"/>
</dbReference>
<dbReference type="GeneID" id="40099897"/>
<dbReference type="OrthoDB" id="27743at10239"/>
<gene>
    <name evidence="2" type="primary">13</name>
    <name evidence="2" type="ORF">PBI_HAMLET_13</name>
</gene>
<dbReference type="EMBL" id="MG839019">
    <property type="protein sequence ID" value="AUX82849.1"/>
    <property type="molecule type" value="Genomic_DNA"/>
</dbReference>
<evidence type="ECO:0000256" key="1">
    <source>
        <dbReference type="SAM" id="MobiDB-lite"/>
    </source>
</evidence>
<evidence type="ECO:0000313" key="3">
    <source>
        <dbReference type="Proteomes" id="UP000241477"/>
    </source>
</evidence>
<proteinExistence type="predicted"/>
<dbReference type="KEGG" id="vg:40099897"/>
<protein>
    <submittedName>
        <fullName evidence="2">Uncharacterized protein</fullName>
    </submittedName>
</protein>
<evidence type="ECO:0000313" key="2">
    <source>
        <dbReference type="EMBL" id="AUX82849.1"/>
    </source>
</evidence>